<keyword evidence="3" id="KW-0645">Protease</keyword>
<reference evidence="3" key="2">
    <citation type="journal article" date="2021" name="Microbiome">
        <title>Successional dynamics and alternative stable states in a saline activated sludge microbial community over 9 years.</title>
        <authorList>
            <person name="Wang Y."/>
            <person name="Ye J."/>
            <person name="Ju F."/>
            <person name="Liu L."/>
            <person name="Boyd J.A."/>
            <person name="Deng Y."/>
            <person name="Parks D.H."/>
            <person name="Jiang X."/>
            <person name="Yin X."/>
            <person name="Woodcroft B.J."/>
            <person name="Tyson G.W."/>
            <person name="Hugenholtz P."/>
            <person name="Polz M.F."/>
            <person name="Zhang T."/>
        </authorList>
    </citation>
    <scope>NUCLEOTIDE SEQUENCE</scope>
    <source>
        <strain evidence="3">HKST-UBA02</strain>
    </source>
</reference>
<keyword evidence="1" id="KW-0812">Transmembrane</keyword>
<dbReference type="Pfam" id="PF02517">
    <property type="entry name" value="Rce1-like"/>
    <property type="match status" value="1"/>
</dbReference>
<gene>
    <name evidence="3" type="ORF">KDA27_19580</name>
</gene>
<dbReference type="InterPro" id="IPR003675">
    <property type="entry name" value="Rce1/LyrA-like_dom"/>
</dbReference>
<feature type="transmembrane region" description="Helical" evidence="1">
    <location>
        <begin position="167"/>
        <end position="187"/>
    </location>
</feature>
<name>A0A956SH26_UNCEI</name>
<feature type="transmembrane region" description="Helical" evidence="1">
    <location>
        <begin position="49"/>
        <end position="68"/>
    </location>
</feature>
<feature type="domain" description="CAAX prenyl protease 2/Lysostaphin resistance protein A-like" evidence="2">
    <location>
        <begin position="143"/>
        <end position="225"/>
    </location>
</feature>
<keyword evidence="3" id="KW-0378">Hydrolase</keyword>
<dbReference type="EMBL" id="JAGQHS010000135">
    <property type="protein sequence ID" value="MCA9758003.1"/>
    <property type="molecule type" value="Genomic_DNA"/>
</dbReference>
<feature type="transmembrane region" description="Helical" evidence="1">
    <location>
        <begin position="88"/>
        <end position="105"/>
    </location>
</feature>
<comment type="caution">
    <text evidence="3">The sequence shown here is derived from an EMBL/GenBank/DDBJ whole genome shotgun (WGS) entry which is preliminary data.</text>
</comment>
<proteinExistence type="predicted"/>
<feature type="transmembrane region" description="Helical" evidence="1">
    <location>
        <begin position="6"/>
        <end position="28"/>
    </location>
</feature>
<evidence type="ECO:0000256" key="1">
    <source>
        <dbReference type="SAM" id="Phobius"/>
    </source>
</evidence>
<accession>A0A956SH26</accession>
<dbReference type="PANTHER" id="PTHR43592:SF15">
    <property type="entry name" value="CAAX AMINO TERMINAL PROTEASE FAMILY PROTEIN"/>
    <property type="match status" value="1"/>
</dbReference>
<dbReference type="GO" id="GO:0080120">
    <property type="term" value="P:CAAX-box protein maturation"/>
    <property type="evidence" value="ECO:0007669"/>
    <property type="project" value="UniProtKB-ARBA"/>
</dbReference>
<keyword evidence="1" id="KW-1133">Transmembrane helix</keyword>
<dbReference type="AlphaFoldDB" id="A0A956SH26"/>
<evidence type="ECO:0000259" key="2">
    <source>
        <dbReference type="Pfam" id="PF02517"/>
    </source>
</evidence>
<sequence>MTVPLLSDPILITMLALSVGILPLLGKYEHRRLQRWIEARRSDARLRHYAWTEGSEWILTVPLFVWWVMDARGLGEGALRLSHVPSGWEWLGVAAAIGASLFLFFQMRATLENADVLDKLRSGMGELIDWMPRTHEEHQAFSRLSVTAGICEEVLYRGILLASLEPFVGPWVAALASSVLFGMGHAYQGVVGVAKTAGVGLVLAAITLLSGSLVPAILLHAVLDLTSGRILGAAAALEDRQRSRTSLPVEAESPARTS</sequence>
<dbReference type="Proteomes" id="UP000739538">
    <property type="component" value="Unassembled WGS sequence"/>
</dbReference>
<dbReference type="PANTHER" id="PTHR43592">
    <property type="entry name" value="CAAX AMINO TERMINAL PROTEASE"/>
    <property type="match status" value="1"/>
</dbReference>
<dbReference type="GO" id="GO:0008237">
    <property type="term" value="F:metallopeptidase activity"/>
    <property type="evidence" value="ECO:0007669"/>
    <property type="project" value="UniProtKB-KW"/>
</dbReference>
<keyword evidence="1" id="KW-0472">Membrane</keyword>
<reference evidence="3" key="1">
    <citation type="submission" date="2020-04" db="EMBL/GenBank/DDBJ databases">
        <authorList>
            <person name="Zhang T."/>
        </authorList>
    </citation>
    <scope>NUCLEOTIDE SEQUENCE</scope>
    <source>
        <strain evidence="3">HKST-UBA02</strain>
    </source>
</reference>
<protein>
    <submittedName>
        <fullName evidence="3">CPBP family intramembrane metalloprotease</fullName>
    </submittedName>
</protein>
<keyword evidence="3" id="KW-0482">Metalloprotease</keyword>
<dbReference type="GO" id="GO:0004175">
    <property type="term" value="F:endopeptidase activity"/>
    <property type="evidence" value="ECO:0007669"/>
    <property type="project" value="UniProtKB-ARBA"/>
</dbReference>
<feature type="transmembrane region" description="Helical" evidence="1">
    <location>
        <begin position="199"/>
        <end position="223"/>
    </location>
</feature>
<organism evidence="3 4">
    <name type="scientific">Eiseniibacteriota bacterium</name>
    <dbReference type="NCBI Taxonomy" id="2212470"/>
    <lineage>
        <taxon>Bacteria</taxon>
        <taxon>Candidatus Eiseniibacteriota</taxon>
    </lineage>
</organism>
<evidence type="ECO:0000313" key="3">
    <source>
        <dbReference type="EMBL" id="MCA9758003.1"/>
    </source>
</evidence>
<evidence type="ECO:0000313" key="4">
    <source>
        <dbReference type="Proteomes" id="UP000739538"/>
    </source>
</evidence>